<keyword evidence="11" id="KW-0969">Cilium</keyword>
<feature type="transmembrane region" description="Helical" evidence="10">
    <location>
        <begin position="174"/>
        <end position="196"/>
    </location>
</feature>
<dbReference type="InterPro" id="IPR006303">
    <property type="entry name" value="FliR"/>
</dbReference>
<name>A0A430B511_9ENTE</name>
<dbReference type="RefSeq" id="WP_126793119.1">
    <property type="nucleotide sequence ID" value="NZ_CP060720.1"/>
</dbReference>
<sequence length="252" mass="27971">MNDTLVTFLLIFCRITSFMVISPGFSLKQAPKLMKALLSIAFSLSVFSVISEKVVIESVYLLLFYVVKEILVGLAIGFIVQLIFSGIEMAGQIVDFQVGFSMGSVFDPGVGIQGSNYGRLYYWLALSLFFFSDMHHLVIENLLNSFEVVPITEAVLKGTTVDGMILLFVEVFKIAVLLAAPVVLVALVTDCVLGIISRSVPQINVLMLGMPMKILISFLFMLLFLPNLIQSISNVFPTIDRYMKEFIDALVR</sequence>
<keyword evidence="8 10" id="KW-0975">Bacterial flagellum</keyword>
<evidence type="ECO:0000256" key="3">
    <source>
        <dbReference type="ARBA" id="ARBA00021717"/>
    </source>
</evidence>
<dbReference type="PRINTS" id="PR00953">
    <property type="entry name" value="TYPE3IMRPROT"/>
</dbReference>
<dbReference type="Pfam" id="PF01311">
    <property type="entry name" value="Bac_export_1"/>
    <property type="match status" value="1"/>
</dbReference>
<dbReference type="GO" id="GO:0005886">
    <property type="term" value="C:plasma membrane"/>
    <property type="evidence" value="ECO:0007669"/>
    <property type="project" value="UniProtKB-SubCell"/>
</dbReference>
<gene>
    <name evidence="11" type="ORF">CBF28_06340</name>
</gene>
<evidence type="ECO:0000256" key="1">
    <source>
        <dbReference type="ARBA" id="ARBA00002578"/>
    </source>
</evidence>
<keyword evidence="12" id="KW-1185">Reference proteome</keyword>
<dbReference type="InterPro" id="IPR002010">
    <property type="entry name" value="T3SS_IM_R"/>
</dbReference>
<evidence type="ECO:0000256" key="8">
    <source>
        <dbReference type="ARBA" id="ARBA00023143"/>
    </source>
</evidence>
<protein>
    <recommendedName>
        <fullName evidence="3 9">Flagellar biosynthetic protein FliR</fullName>
    </recommendedName>
</protein>
<evidence type="ECO:0000313" key="11">
    <source>
        <dbReference type="EMBL" id="RSU15341.1"/>
    </source>
</evidence>
<dbReference type="GO" id="GO:0006605">
    <property type="term" value="P:protein targeting"/>
    <property type="evidence" value="ECO:0007669"/>
    <property type="project" value="UniProtKB-UniRule"/>
</dbReference>
<comment type="subcellular location">
    <subcellularLocation>
        <location evidence="10">Cell membrane</location>
        <topology evidence="10">Multi-pass membrane protein</topology>
    </subcellularLocation>
    <subcellularLocation>
        <location evidence="10">Bacterial flagellum basal body</location>
    </subcellularLocation>
</comment>
<comment type="function">
    <text evidence="1 10">Role in flagellar biosynthesis.</text>
</comment>
<feature type="transmembrane region" description="Helical" evidence="10">
    <location>
        <begin position="37"/>
        <end position="56"/>
    </location>
</feature>
<dbReference type="OrthoDB" id="9807748at2"/>
<dbReference type="GO" id="GO:0044780">
    <property type="term" value="P:bacterial-type flagellum assembly"/>
    <property type="evidence" value="ECO:0007669"/>
    <property type="project" value="UniProtKB-UniRule"/>
</dbReference>
<feature type="transmembrane region" description="Helical" evidence="10">
    <location>
        <begin position="203"/>
        <end position="225"/>
    </location>
</feature>
<dbReference type="PANTHER" id="PTHR30065:SF1">
    <property type="entry name" value="SURFACE PRESENTATION OF ANTIGENS PROTEIN SPAR"/>
    <property type="match status" value="1"/>
</dbReference>
<organism evidence="11 12">
    <name type="scientific">Vagococcus carniphilus</name>
    <dbReference type="NCBI Taxonomy" id="218144"/>
    <lineage>
        <taxon>Bacteria</taxon>
        <taxon>Bacillati</taxon>
        <taxon>Bacillota</taxon>
        <taxon>Bacilli</taxon>
        <taxon>Lactobacillales</taxon>
        <taxon>Enterococcaceae</taxon>
        <taxon>Vagococcus</taxon>
    </lineage>
</organism>
<evidence type="ECO:0000256" key="4">
    <source>
        <dbReference type="ARBA" id="ARBA00022475"/>
    </source>
</evidence>
<comment type="caution">
    <text evidence="11">The sequence shown here is derived from an EMBL/GenBank/DDBJ whole genome shotgun (WGS) entry which is preliminary data.</text>
</comment>
<feature type="transmembrane region" description="Helical" evidence="10">
    <location>
        <begin position="6"/>
        <end position="25"/>
    </location>
</feature>
<evidence type="ECO:0000256" key="6">
    <source>
        <dbReference type="ARBA" id="ARBA00022989"/>
    </source>
</evidence>
<evidence type="ECO:0000256" key="9">
    <source>
        <dbReference type="NCBIfam" id="TIGR01400"/>
    </source>
</evidence>
<dbReference type="PANTHER" id="PTHR30065">
    <property type="entry name" value="FLAGELLAR BIOSYNTHETIC PROTEIN FLIR"/>
    <property type="match status" value="1"/>
</dbReference>
<dbReference type="NCBIfam" id="TIGR01400">
    <property type="entry name" value="fliR"/>
    <property type="match status" value="1"/>
</dbReference>
<keyword evidence="11" id="KW-0282">Flagellum</keyword>
<evidence type="ECO:0000256" key="5">
    <source>
        <dbReference type="ARBA" id="ARBA00022692"/>
    </source>
</evidence>
<evidence type="ECO:0000256" key="7">
    <source>
        <dbReference type="ARBA" id="ARBA00023136"/>
    </source>
</evidence>
<feature type="transmembrane region" description="Helical" evidence="10">
    <location>
        <begin position="62"/>
        <end position="84"/>
    </location>
</feature>
<proteinExistence type="inferred from homology"/>
<keyword evidence="11" id="KW-0966">Cell projection</keyword>
<keyword evidence="5 10" id="KW-0812">Transmembrane</keyword>
<dbReference type="GeneID" id="95580668"/>
<keyword evidence="7 10" id="KW-0472">Membrane</keyword>
<dbReference type="AlphaFoldDB" id="A0A430B511"/>
<keyword evidence="4 10" id="KW-1003">Cell membrane</keyword>
<dbReference type="EMBL" id="NGKB01000005">
    <property type="protein sequence ID" value="RSU15341.1"/>
    <property type="molecule type" value="Genomic_DNA"/>
</dbReference>
<keyword evidence="6 10" id="KW-1133">Transmembrane helix</keyword>
<accession>A0A430B511</accession>
<comment type="similarity">
    <text evidence="2 10">Belongs to the FliR/MopE/SpaR family.</text>
</comment>
<dbReference type="GO" id="GO:0009425">
    <property type="term" value="C:bacterial-type flagellum basal body"/>
    <property type="evidence" value="ECO:0007669"/>
    <property type="project" value="UniProtKB-SubCell"/>
</dbReference>
<evidence type="ECO:0000313" key="12">
    <source>
        <dbReference type="Proteomes" id="UP000288028"/>
    </source>
</evidence>
<reference evidence="11 12" key="1">
    <citation type="submission" date="2017-05" db="EMBL/GenBank/DDBJ databases">
        <title>Vagococcus spp. assemblies.</title>
        <authorList>
            <person name="Gulvik C.A."/>
        </authorList>
    </citation>
    <scope>NUCLEOTIDE SEQUENCE [LARGE SCALE GENOMIC DNA]</scope>
    <source>
        <strain evidence="11 12">SS1714</strain>
    </source>
</reference>
<evidence type="ECO:0000256" key="2">
    <source>
        <dbReference type="ARBA" id="ARBA00009772"/>
    </source>
</evidence>
<evidence type="ECO:0000256" key="10">
    <source>
        <dbReference type="RuleBase" id="RU362071"/>
    </source>
</evidence>
<dbReference type="Proteomes" id="UP000288028">
    <property type="component" value="Unassembled WGS sequence"/>
</dbReference>